<dbReference type="CDD" id="cd08899">
    <property type="entry name" value="SRPBCC_CalC_Aha1-like_6"/>
    <property type="match status" value="1"/>
</dbReference>
<sequence length="217" mass="22760">MSERPTDDAVIAAQADDVTRGLSVDIDGGTQHAVQSLSQTYPTSVDDLWEACTDPERLARWFAPVSGDLRPGGRYAIEGNASGTVEACEAPRTFAITWEFGGGTSQVSVRVDPDGDGARLTLEHAATAEAGSEFWTQYGPGATGVGWDLSLLGLALHLKAGTGRPEDEEAFAQTPAVQRFIRASSAAWGEASAAAGTPEPEARAAAERTTAFYLGED</sequence>
<dbReference type="InterPro" id="IPR013538">
    <property type="entry name" value="ASHA1/2-like_C"/>
</dbReference>
<comment type="similarity">
    <text evidence="1">Belongs to the AHA1 family.</text>
</comment>
<protein>
    <submittedName>
        <fullName evidence="4">Polyketide cyclase</fullName>
    </submittedName>
</protein>
<evidence type="ECO:0000259" key="3">
    <source>
        <dbReference type="Pfam" id="PF08327"/>
    </source>
</evidence>
<dbReference type="GeneID" id="99774726"/>
<comment type="caution">
    <text evidence="4">The sequence shown here is derived from an EMBL/GenBank/DDBJ whole genome shotgun (WGS) entry which is preliminary data.</text>
</comment>
<feature type="domain" description="Activator of Hsp90 ATPase homologue 1/2-like C-terminal" evidence="3">
    <location>
        <begin position="43"/>
        <end position="155"/>
    </location>
</feature>
<dbReference type="Pfam" id="PF08327">
    <property type="entry name" value="AHSA1"/>
    <property type="match status" value="1"/>
</dbReference>
<organism evidence="4 5">
    <name type="scientific">Brevibacterium casei</name>
    <dbReference type="NCBI Taxonomy" id="33889"/>
    <lineage>
        <taxon>Bacteria</taxon>
        <taxon>Bacillati</taxon>
        <taxon>Actinomycetota</taxon>
        <taxon>Actinomycetes</taxon>
        <taxon>Micrococcales</taxon>
        <taxon>Brevibacteriaceae</taxon>
        <taxon>Brevibacterium</taxon>
    </lineage>
</organism>
<accession>A0A269ZHL2</accession>
<dbReference type="RefSeq" id="WP_095375224.1">
    <property type="nucleotide sequence ID" value="NZ_CP065629.1"/>
</dbReference>
<dbReference type="EMBL" id="NCWY01000001">
    <property type="protein sequence ID" value="PAK97297.1"/>
    <property type="molecule type" value="Genomic_DNA"/>
</dbReference>
<evidence type="ECO:0000313" key="5">
    <source>
        <dbReference type="Proteomes" id="UP000216867"/>
    </source>
</evidence>
<feature type="compositionally biased region" description="Low complexity" evidence="2">
    <location>
        <begin position="189"/>
        <end position="199"/>
    </location>
</feature>
<gene>
    <name evidence="4" type="ORF">B8X04_01580</name>
</gene>
<dbReference type="Proteomes" id="UP000216867">
    <property type="component" value="Unassembled WGS sequence"/>
</dbReference>
<dbReference type="SUPFAM" id="SSF55961">
    <property type="entry name" value="Bet v1-like"/>
    <property type="match status" value="1"/>
</dbReference>
<dbReference type="Gene3D" id="3.30.530.20">
    <property type="match status" value="1"/>
</dbReference>
<name>A0A269ZHL2_9MICO</name>
<proteinExistence type="inferred from homology"/>
<evidence type="ECO:0000256" key="1">
    <source>
        <dbReference type="ARBA" id="ARBA00006817"/>
    </source>
</evidence>
<feature type="region of interest" description="Disordered" evidence="2">
    <location>
        <begin position="189"/>
        <end position="217"/>
    </location>
</feature>
<dbReference type="InterPro" id="IPR023393">
    <property type="entry name" value="START-like_dom_sf"/>
</dbReference>
<reference evidence="4 5" key="1">
    <citation type="submission" date="2017-04" db="EMBL/GenBank/DDBJ databases">
        <title>Kefir bacterial isolates.</title>
        <authorList>
            <person name="Kim Y."/>
            <person name="Blasche S."/>
            <person name="Patil K.R."/>
        </authorList>
    </citation>
    <scope>NUCLEOTIDE SEQUENCE [LARGE SCALE GENOMIC DNA]</scope>
    <source>
        <strain evidence="4 5">OG2</strain>
    </source>
</reference>
<evidence type="ECO:0000256" key="2">
    <source>
        <dbReference type="SAM" id="MobiDB-lite"/>
    </source>
</evidence>
<dbReference type="AlphaFoldDB" id="A0A269ZHL2"/>
<evidence type="ECO:0000313" key="4">
    <source>
        <dbReference type="EMBL" id="PAK97297.1"/>
    </source>
</evidence>